<keyword evidence="5" id="KW-1185">Reference proteome</keyword>
<feature type="domain" description="ABC transporter" evidence="3">
    <location>
        <begin position="34"/>
        <end position="281"/>
    </location>
</feature>
<protein>
    <recommendedName>
        <fullName evidence="3">ABC transporter domain-containing protein</fullName>
    </recommendedName>
</protein>
<sequence length="524" mass="59816">MYQPICKFPHKVFSKLQLRSLHASNILYRELISLKDATVFRQSGKQPSFKNVTWALNEGENWAVVGSVSSGKTTFAETLAGKQRVEPHSAIKWPFLDQFSSSYPSEHIHLVSFKEDSRLFSYGGHYYQERFNFSDPLNDITLEDYLLTNLKQPSSEVKEELAQLSKTLGIEHLLPLSFMKLSNGQTRRARITRALLAKPRMLILDEPFMGLDVSNRAKIAEVLGEINNRGQTKILLISRPQDTIPHWVTNVLELDKMAIQWTGSRNEFNKRFELQQEVKKRNTPESKQALSQPRHSNPVVELKGINVKYSGKKILDNINWTIRKGEKWALLGPNGSGKTTLLSLITGDHPQAYANDLWLFGRRRGTGESIWEIKQKIGLLSPELHLYFDQELSAETAAGTGFYDVVVPRKITTEQQNVVHRLFNEFGMHNLLNQKLKHMSTGEQRMVLLIRSLVKEPPLLVWDEPFQGLDDGMIETVNRWLVNHMSPEQTLILVTHHQEEIPSSVENTFSLTAEGSVQESPDAR</sequence>
<dbReference type="SUPFAM" id="SSF52540">
    <property type="entry name" value="P-loop containing nucleoside triphosphate hydrolases"/>
    <property type="match status" value="2"/>
</dbReference>
<name>A0ABR2X064_9FUNG</name>
<proteinExistence type="predicted"/>
<organism evidence="4 5">
    <name type="scientific">Basidiobolus ranarum</name>
    <dbReference type="NCBI Taxonomy" id="34480"/>
    <lineage>
        <taxon>Eukaryota</taxon>
        <taxon>Fungi</taxon>
        <taxon>Fungi incertae sedis</taxon>
        <taxon>Zoopagomycota</taxon>
        <taxon>Entomophthoromycotina</taxon>
        <taxon>Basidiobolomycetes</taxon>
        <taxon>Basidiobolales</taxon>
        <taxon>Basidiobolaceae</taxon>
        <taxon>Basidiobolus</taxon>
    </lineage>
</organism>
<dbReference type="InterPro" id="IPR027417">
    <property type="entry name" value="P-loop_NTPase"/>
</dbReference>
<evidence type="ECO:0000256" key="2">
    <source>
        <dbReference type="ARBA" id="ARBA00022840"/>
    </source>
</evidence>
<dbReference type="Gene3D" id="3.40.50.300">
    <property type="entry name" value="P-loop containing nucleotide triphosphate hydrolases"/>
    <property type="match status" value="2"/>
</dbReference>
<accession>A0ABR2X064</accession>
<keyword evidence="2" id="KW-0067">ATP-binding</keyword>
<dbReference type="SMART" id="SM00382">
    <property type="entry name" value="AAA"/>
    <property type="match status" value="2"/>
</dbReference>
<evidence type="ECO:0000259" key="3">
    <source>
        <dbReference type="PROSITE" id="PS50893"/>
    </source>
</evidence>
<dbReference type="EMBL" id="JASJQH010000098">
    <property type="protein sequence ID" value="KAK9767153.1"/>
    <property type="molecule type" value="Genomic_DNA"/>
</dbReference>
<dbReference type="PROSITE" id="PS50893">
    <property type="entry name" value="ABC_TRANSPORTER_2"/>
    <property type="match status" value="2"/>
</dbReference>
<dbReference type="PANTHER" id="PTHR43514">
    <property type="entry name" value="ABC TRANSPORTER I FAMILY MEMBER 10"/>
    <property type="match status" value="1"/>
</dbReference>
<reference evidence="4 5" key="1">
    <citation type="submission" date="2023-04" db="EMBL/GenBank/DDBJ databases">
        <title>Genome of Basidiobolus ranarum AG-B5.</title>
        <authorList>
            <person name="Stajich J.E."/>
            <person name="Carter-House D."/>
            <person name="Gryganskyi A."/>
        </authorList>
    </citation>
    <scope>NUCLEOTIDE SEQUENCE [LARGE SCALE GENOMIC DNA]</scope>
    <source>
        <strain evidence="4 5">AG-B5</strain>
    </source>
</reference>
<feature type="domain" description="ABC transporter" evidence="3">
    <location>
        <begin position="300"/>
        <end position="523"/>
    </location>
</feature>
<evidence type="ECO:0000313" key="5">
    <source>
        <dbReference type="Proteomes" id="UP001479436"/>
    </source>
</evidence>
<evidence type="ECO:0000256" key="1">
    <source>
        <dbReference type="ARBA" id="ARBA00022741"/>
    </source>
</evidence>
<keyword evidence="1" id="KW-0547">Nucleotide-binding</keyword>
<dbReference type="InterPro" id="IPR050334">
    <property type="entry name" value="Molybdenum_import_ModC"/>
</dbReference>
<dbReference type="Proteomes" id="UP001479436">
    <property type="component" value="Unassembled WGS sequence"/>
</dbReference>
<dbReference type="InterPro" id="IPR003593">
    <property type="entry name" value="AAA+_ATPase"/>
</dbReference>
<evidence type="ECO:0000313" key="4">
    <source>
        <dbReference type="EMBL" id="KAK9767153.1"/>
    </source>
</evidence>
<dbReference type="InterPro" id="IPR003439">
    <property type="entry name" value="ABC_transporter-like_ATP-bd"/>
</dbReference>
<dbReference type="Pfam" id="PF00005">
    <property type="entry name" value="ABC_tran"/>
    <property type="match status" value="2"/>
</dbReference>
<gene>
    <name evidence="4" type="ORF">K7432_003276</name>
</gene>
<dbReference type="PANTHER" id="PTHR43514:SF4">
    <property type="entry name" value="ABC TRANSPORTER I FAMILY MEMBER 10"/>
    <property type="match status" value="1"/>
</dbReference>
<comment type="caution">
    <text evidence="4">The sequence shown here is derived from an EMBL/GenBank/DDBJ whole genome shotgun (WGS) entry which is preliminary data.</text>
</comment>